<dbReference type="CDD" id="cd12870">
    <property type="entry name" value="MqsA"/>
    <property type="match status" value="1"/>
</dbReference>
<dbReference type="STRING" id="679926.Mpet_1177"/>
<dbReference type="OrthoDB" id="120029at2157"/>
<accession>E1RD40</accession>
<organism evidence="1 2">
    <name type="scientific">Methanolacinia petrolearia (strain DSM 11571 / OCM 486 / SEBR 4847)</name>
    <name type="common">Methanoplanus petrolearius</name>
    <dbReference type="NCBI Taxonomy" id="679926"/>
    <lineage>
        <taxon>Archaea</taxon>
        <taxon>Methanobacteriati</taxon>
        <taxon>Methanobacteriota</taxon>
        <taxon>Stenosarchaea group</taxon>
        <taxon>Methanomicrobia</taxon>
        <taxon>Methanomicrobiales</taxon>
        <taxon>Methanomicrobiaceae</taxon>
        <taxon>Methanolacinia</taxon>
    </lineage>
</organism>
<dbReference type="EMBL" id="CP002117">
    <property type="protein sequence ID" value="ADN35940.1"/>
    <property type="molecule type" value="Genomic_DNA"/>
</dbReference>
<evidence type="ECO:0000313" key="2">
    <source>
        <dbReference type="Proteomes" id="UP000006565"/>
    </source>
</evidence>
<dbReference type="KEGG" id="mpi:Mpet_1177"/>
<dbReference type="RefSeq" id="WP_013329118.1">
    <property type="nucleotide sequence ID" value="NC_014507.1"/>
</dbReference>
<protein>
    <recommendedName>
        <fullName evidence="3">Zinc finger, YgiT-type</fullName>
    </recommendedName>
</protein>
<evidence type="ECO:0008006" key="3">
    <source>
        <dbReference type="Google" id="ProtNLM"/>
    </source>
</evidence>
<name>E1RD40_METP4</name>
<dbReference type="Proteomes" id="UP000006565">
    <property type="component" value="Chromosome"/>
</dbReference>
<keyword evidence="2" id="KW-1185">Reference proteome</keyword>
<dbReference type="AlphaFoldDB" id="E1RD40"/>
<dbReference type="HOGENOM" id="CLU_174612_1_0_2"/>
<dbReference type="NCBIfam" id="TIGR03831">
    <property type="entry name" value="YgiT_finger"/>
    <property type="match status" value="1"/>
</dbReference>
<dbReference type="InterPro" id="IPR022453">
    <property type="entry name" value="Znf_MqsA-type"/>
</dbReference>
<proteinExistence type="predicted"/>
<dbReference type="Gene3D" id="3.10.20.860">
    <property type="match status" value="1"/>
</dbReference>
<sequence>MIPERCSYCKGNLKEGNTEFMVRVGEEVIIIRDIPAYICDQCGEVFFTPDISRKIDKIMEDAHKGRICCKPVAAGEVKLEV</sequence>
<evidence type="ECO:0000313" key="1">
    <source>
        <dbReference type="EMBL" id="ADN35940.1"/>
    </source>
</evidence>
<dbReference type="GeneID" id="9743642"/>
<gene>
    <name evidence="1" type="ordered locus">Mpet_1177</name>
</gene>
<reference evidence="1 2" key="1">
    <citation type="journal article" date="2010" name="Stand. Genomic Sci.">
        <title>Complete genome sequence of Methanoplanus petrolearius type strain (SEBR 4847).</title>
        <authorList>
            <person name="Brambilla E."/>
            <person name="Djao O.D."/>
            <person name="Daligault H."/>
            <person name="Lapidus A."/>
            <person name="Lucas S."/>
            <person name="Hammon N."/>
            <person name="Nolan M."/>
            <person name="Tice H."/>
            <person name="Cheng J.F."/>
            <person name="Han C."/>
            <person name="Tapia R."/>
            <person name="Goodwin L."/>
            <person name="Pitluck S."/>
            <person name="Liolios K."/>
            <person name="Ivanova N."/>
            <person name="Mavromatis K."/>
            <person name="Mikhailova N."/>
            <person name="Pati A."/>
            <person name="Chen A."/>
            <person name="Palaniappan K."/>
            <person name="Land M."/>
            <person name="Hauser L."/>
            <person name="Chang Y.J."/>
            <person name="Jeffries C.D."/>
            <person name="Rohde M."/>
            <person name="Spring S."/>
            <person name="Sikorski J."/>
            <person name="Goker M."/>
            <person name="Woyke T."/>
            <person name="Bristow J."/>
            <person name="Eisen J.A."/>
            <person name="Markowitz V."/>
            <person name="Hugenholtz P."/>
            <person name="Kyrpides N.C."/>
            <person name="Klenk H.P."/>
        </authorList>
    </citation>
    <scope>NUCLEOTIDE SEQUENCE [LARGE SCALE GENOMIC DNA]</scope>
    <source>
        <strain evidence="2">DSM 11571 / OCM 486 / SEBR 4847</strain>
    </source>
</reference>
<dbReference type="eggNOG" id="arCOG06833">
    <property type="taxonomic scope" value="Archaea"/>
</dbReference>